<accession>A0A0J6I659</accession>
<dbReference type="GO" id="GO:0016740">
    <property type="term" value="F:transferase activity"/>
    <property type="evidence" value="ECO:0007669"/>
    <property type="project" value="UniProtKB-KW"/>
</dbReference>
<dbReference type="Gene3D" id="3.40.50.150">
    <property type="entry name" value="Vaccinia Virus protein VP39"/>
    <property type="match status" value="1"/>
</dbReference>
<reference evidence="3" key="3">
    <citation type="journal article" date="2010" name="Genome Res.">
        <title>Population genomic sequencing of Coccidioides fungi reveals recent hybridization and transposon control.</title>
        <authorList>
            <person name="Neafsey D.E."/>
            <person name="Barker B.M."/>
            <person name="Sharpton T.J."/>
            <person name="Stajich J.E."/>
            <person name="Park D.J."/>
            <person name="Whiston E."/>
            <person name="Hung C.-Y."/>
            <person name="McMahan C."/>
            <person name="White J."/>
            <person name="Sykes S."/>
            <person name="Heiman D."/>
            <person name="Young S."/>
            <person name="Zeng Q."/>
            <person name="Abouelleil A."/>
            <person name="Aftuck L."/>
            <person name="Bessette D."/>
            <person name="Brown A."/>
            <person name="FitzGerald M."/>
            <person name="Lui A."/>
            <person name="Macdonald J.P."/>
            <person name="Priest M."/>
            <person name="Orbach M.J."/>
            <person name="Galgiani J.N."/>
            <person name="Kirkland T.N."/>
            <person name="Cole G.T."/>
            <person name="Birren B.W."/>
            <person name="Henn M.R."/>
            <person name="Taylor J.W."/>
            <person name="Rounsley S.D."/>
        </authorList>
    </citation>
    <scope>NUCLEOTIDE SEQUENCE [LARGE SCALE GENOMIC DNA]</scope>
    <source>
        <strain evidence="3">RMSCC 3488</strain>
    </source>
</reference>
<dbReference type="Pfam" id="PF13489">
    <property type="entry name" value="Methyltransf_23"/>
    <property type="match status" value="1"/>
</dbReference>
<dbReference type="Proteomes" id="UP000054567">
    <property type="component" value="Unassembled WGS sequence"/>
</dbReference>
<gene>
    <name evidence="2" type="ORF">CPAG_03233</name>
</gene>
<sequence length="248" mass="28083">MAHHHHHYHHGNTGDYASKNKEYWSENAEKAFDHDWVRALAAQIESHLKENLSWMGIDPKNDGERKMLDFACGDGFLSHALRPHFTKVIGLDLAEGMVDKYKRRAREAGIPESQMHAVLGDLTGAEISPSLIENKELFDFDLAISSLALHHIEDPQRTINRLTERLRPGGTVVIIDFDVAKKGETWVLDDAPAAHTIAHHGFDKAHMEKLLNEAGCKDVDYVWHKEESELPPRMGGKKKLFFARGRKA</sequence>
<dbReference type="InterPro" id="IPR029063">
    <property type="entry name" value="SAM-dependent_MTases_sf"/>
</dbReference>
<dbReference type="AlphaFoldDB" id="A0A0J6I659"/>
<dbReference type="PANTHER" id="PTHR43861:SF3">
    <property type="entry name" value="PUTATIVE (AFU_ORTHOLOGUE AFUA_2G14390)-RELATED"/>
    <property type="match status" value="1"/>
</dbReference>
<dbReference type="PANTHER" id="PTHR43861">
    <property type="entry name" value="TRANS-ACONITATE 2-METHYLTRANSFERASE-RELATED"/>
    <property type="match status" value="1"/>
</dbReference>
<dbReference type="VEuPathDB" id="FungiDB:CPAG_03233"/>
<organism evidence="2 3">
    <name type="scientific">Coccidioides posadasii RMSCC 3488</name>
    <dbReference type="NCBI Taxonomy" id="454284"/>
    <lineage>
        <taxon>Eukaryota</taxon>
        <taxon>Fungi</taxon>
        <taxon>Dikarya</taxon>
        <taxon>Ascomycota</taxon>
        <taxon>Pezizomycotina</taxon>
        <taxon>Eurotiomycetes</taxon>
        <taxon>Eurotiomycetidae</taxon>
        <taxon>Onygenales</taxon>
        <taxon>Onygenaceae</taxon>
        <taxon>Coccidioides</taxon>
    </lineage>
</organism>
<evidence type="ECO:0000313" key="2">
    <source>
        <dbReference type="EMBL" id="KMM66897.1"/>
    </source>
</evidence>
<keyword evidence="1" id="KW-0808">Transferase</keyword>
<evidence type="ECO:0000313" key="3">
    <source>
        <dbReference type="Proteomes" id="UP000054567"/>
    </source>
</evidence>
<dbReference type="CDD" id="cd02440">
    <property type="entry name" value="AdoMet_MTases"/>
    <property type="match status" value="1"/>
</dbReference>
<evidence type="ECO:0008006" key="4">
    <source>
        <dbReference type="Google" id="ProtNLM"/>
    </source>
</evidence>
<dbReference type="OrthoDB" id="66144at2759"/>
<reference evidence="3" key="2">
    <citation type="journal article" date="2009" name="Genome Res.">
        <title>Comparative genomic analyses of the human fungal pathogens Coccidioides and their relatives.</title>
        <authorList>
            <person name="Sharpton T.J."/>
            <person name="Stajich J.E."/>
            <person name="Rounsley S.D."/>
            <person name="Gardner M.J."/>
            <person name="Wortman J.R."/>
            <person name="Jordar V.S."/>
            <person name="Maiti R."/>
            <person name="Kodira C.D."/>
            <person name="Neafsey D.E."/>
            <person name="Zeng Q."/>
            <person name="Hung C.-Y."/>
            <person name="McMahan C."/>
            <person name="Muszewska A."/>
            <person name="Grynberg M."/>
            <person name="Mandel M.A."/>
            <person name="Kellner E.M."/>
            <person name="Barker B.M."/>
            <person name="Galgiani J.N."/>
            <person name="Orbach M.J."/>
            <person name="Kirkland T.N."/>
            <person name="Cole G.T."/>
            <person name="Henn M.R."/>
            <person name="Birren B.W."/>
            <person name="Taylor J.W."/>
        </authorList>
    </citation>
    <scope>NUCLEOTIDE SEQUENCE [LARGE SCALE GENOMIC DNA]</scope>
    <source>
        <strain evidence="3">RMSCC 3488</strain>
    </source>
</reference>
<reference evidence="2 3" key="1">
    <citation type="submission" date="2007-06" db="EMBL/GenBank/DDBJ databases">
        <title>The Genome Sequence of Coccidioides posadasii RMSCC_3488.</title>
        <authorList>
            <consortium name="Coccidioides Genome Resources Consortium"/>
            <consortium name="The Broad Institute Genome Sequencing Platform"/>
            <person name="Henn M.R."/>
            <person name="Sykes S."/>
            <person name="Young S."/>
            <person name="Jaffe D."/>
            <person name="Berlin A."/>
            <person name="Alvarez P."/>
            <person name="Butler J."/>
            <person name="Gnerre S."/>
            <person name="Grabherr M."/>
            <person name="Mauceli E."/>
            <person name="Brockman W."/>
            <person name="Kodira C."/>
            <person name="Alvarado L."/>
            <person name="Zeng Q."/>
            <person name="Crawford M."/>
            <person name="Antoine C."/>
            <person name="Devon K."/>
            <person name="Galgiani J."/>
            <person name="Orsborn K."/>
            <person name="Lewis M.L."/>
            <person name="Nusbaum C."/>
            <person name="Galagan J."/>
            <person name="Birren B."/>
        </authorList>
    </citation>
    <scope>NUCLEOTIDE SEQUENCE [LARGE SCALE GENOMIC DNA]</scope>
    <source>
        <strain evidence="2 3">RMSCC 3488</strain>
    </source>
</reference>
<protein>
    <recommendedName>
        <fullName evidence="4">Methyltransferase</fullName>
    </recommendedName>
</protein>
<dbReference type="SUPFAM" id="SSF53335">
    <property type="entry name" value="S-adenosyl-L-methionine-dependent methyltransferases"/>
    <property type="match status" value="1"/>
</dbReference>
<evidence type="ECO:0000256" key="1">
    <source>
        <dbReference type="ARBA" id="ARBA00022679"/>
    </source>
</evidence>
<proteinExistence type="predicted"/>
<name>A0A0J6I659_COCPO</name>
<dbReference type="EMBL" id="DS268110">
    <property type="protein sequence ID" value="KMM66897.1"/>
    <property type="molecule type" value="Genomic_DNA"/>
</dbReference>